<dbReference type="OrthoDB" id="4526040at2"/>
<dbReference type="CDD" id="cd00093">
    <property type="entry name" value="HTH_XRE"/>
    <property type="match status" value="1"/>
</dbReference>
<dbReference type="InterPro" id="IPR001387">
    <property type="entry name" value="Cro/C1-type_HTH"/>
</dbReference>
<dbReference type="EMBL" id="CP001778">
    <property type="protein sequence ID" value="ADD45041.1"/>
    <property type="molecule type" value="Genomic_DNA"/>
</dbReference>
<dbReference type="KEGG" id="sna:Snas_5409"/>
<protein>
    <submittedName>
        <fullName evidence="2">Transcriptional regulator, XRE family</fullName>
    </submittedName>
</protein>
<dbReference type="AlphaFoldDB" id="D3PV17"/>
<dbReference type="InterPro" id="IPR027910">
    <property type="entry name" value="YdiL_sf"/>
</dbReference>
<evidence type="ECO:0000313" key="2">
    <source>
        <dbReference type="EMBL" id="ADD45041.1"/>
    </source>
</evidence>
<organism evidence="2 3">
    <name type="scientific">Stackebrandtia nassauensis (strain DSM 44728 / CIP 108903 / NRRL B-16338 / NBRC 102104 / LLR-40K-21)</name>
    <dbReference type="NCBI Taxonomy" id="446470"/>
    <lineage>
        <taxon>Bacteria</taxon>
        <taxon>Bacillati</taxon>
        <taxon>Actinomycetota</taxon>
        <taxon>Actinomycetes</taxon>
        <taxon>Glycomycetales</taxon>
        <taxon>Glycomycetaceae</taxon>
        <taxon>Stackebrandtia</taxon>
    </lineage>
</organism>
<accession>D3PV17</accession>
<keyword evidence="3" id="KW-1185">Reference proteome</keyword>
<sequence>MTNSTLQAIRKGLLLSQDEFARALREAGQRAGVPNDASKRLVQRWESGESASPRPVYARALESVTGLPITELGFAVPVPAARVTPNGQGGHDVAASGPDFEVIAPVAHAGKNATSTNYSGIWLSRYEYYSSGRGDTFIGVHYVLVLQHGDRLTARSLPGSSDSPLTMDLTVDGSVVTGTWVEQTHKDGYYRGARYHGAIQMIAEPTGRKISGKWLGFGKEMEVNSGPWALIFQDASTNKSTMNKYNKRPPVE</sequence>
<feature type="domain" description="HTH cro/C1-type" evidence="1">
    <location>
        <begin position="6"/>
        <end position="72"/>
    </location>
</feature>
<dbReference type="RefSeq" id="WP_013020612.1">
    <property type="nucleotide sequence ID" value="NC_013947.1"/>
</dbReference>
<reference evidence="2 3" key="1">
    <citation type="journal article" date="2009" name="Stand. Genomic Sci.">
        <title>Complete genome sequence of Stackebrandtia nassauensis type strain (LLR-40K-21).</title>
        <authorList>
            <person name="Munk C."/>
            <person name="Lapidus A."/>
            <person name="Copeland A."/>
            <person name="Jando M."/>
            <person name="Mayilraj S."/>
            <person name="Glavina Del Rio T."/>
            <person name="Nolan M."/>
            <person name="Chen F."/>
            <person name="Lucas S."/>
            <person name="Tice H."/>
            <person name="Cheng J.F."/>
            <person name="Han C."/>
            <person name="Detter J.C."/>
            <person name="Bruce D."/>
            <person name="Goodwin L."/>
            <person name="Chain P."/>
            <person name="Pitluck S."/>
            <person name="Goker M."/>
            <person name="Ovchinikova G."/>
            <person name="Pati A."/>
            <person name="Ivanova N."/>
            <person name="Mavromatis K."/>
            <person name="Chen A."/>
            <person name="Palaniappan K."/>
            <person name="Land M."/>
            <person name="Hauser L."/>
            <person name="Chang Y.J."/>
            <person name="Jeffries C.D."/>
            <person name="Bristow J."/>
            <person name="Eisen J.A."/>
            <person name="Markowitz V."/>
            <person name="Hugenholtz P."/>
            <person name="Kyrpides N.C."/>
            <person name="Klenk H.P."/>
        </authorList>
    </citation>
    <scope>NUCLEOTIDE SEQUENCE [LARGE SCALE GENOMIC DNA]</scope>
    <source>
        <strain evidence="3">DSM 44728 / CIP 108903 / NRRL B-16338 / NBRC 102104 / LLR-40K-21</strain>
    </source>
</reference>
<dbReference type="Proteomes" id="UP000000844">
    <property type="component" value="Chromosome"/>
</dbReference>
<dbReference type="Gene3D" id="1.10.3100.10">
    <property type="entry name" value="Putative cytoplasmic protein"/>
    <property type="match status" value="1"/>
</dbReference>
<evidence type="ECO:0000259" key="1">
    <source>
        <dbReference type="PROSITE" id="PS50943"/>
    </source>
</evidence>
<name>D3PV17_STANL</name>
<evidence type="ECO:0000313" key="3">
    <source>
        <dbReference type="Proteomes" id="UP000000844"/>
    </source>
</evidence>
<dbReference type="HOGENOM" id="CLU_095704_0_0_11"/>
<dbReference type="eggNOG" id="COG2944">
    <property type="taxonomic scope" value="Bacteria"/>
</dbReference>
<gene>
    <name evidence="2" type="ordered locus">Snas_5409</name>
</gene>
<proteinExistence type="predicted"/>
<dbReference type="PROSITE" id="PS50943">
    <property type="entry name" value="HTH_CROC1"/>
    <property type="match status" value="1"/>
</dbReference>